<keyword evidence="2" id="KW-0378">Hydrolase</keyword>
<dbReference type="Pfam" id="PF07859">
    <property type="entry name" value="Abhydrolase_3"/>
    <property type="match status" value="1"/>
</dbReference>
<dbReference type="AlphaFoldDB" id="A0AAQ1R1A2"/>
<dbReference type="EMBL" id="FOLS01000047">
    <property type="protein sequence ID" value="SFD93096.1"/>
    <property type="molecule type" value="Genomic_DNA"/>
</dbReference>
<comment type="similarity">
    <text evidence="1">Belongs to the 'GDXG' lipolytic enzyme family.</text>
</comment>
<dbReference type="RefSeq" id="WP_074985870.1">
    <property type="nucleotide sequence ID" value="NZ_FOLS01000047.1"/>
</dbReference>
<sequence length="310" mass="33873">MALDPSTQDFVTAARLNARKPRHLMSPEEARDALAGLKGLLGPGAGLALRENRRLAVAGGEIELRLLRPEGELLGVIVYFHGGGWVVGSNDEFEPMCRNLAAQSGCAIVMVCYRKAPEQPFPIPLEDAWAGFEWVAAQRQALFGGDLPLLLAGDSAGGNLAACVALRERQRGGERIRGLVLIYPVTDADFQTASYLDPDMQVLLPAEVMRYYWDHYVPDASRRSDPRVAPLRSPSVAGLPPSIILTAEHDVLRDEGEAFAARLREAGVPVAHRRFEGQIHAFMMMVDLLPGSAEAIRYTADEIRALLGRR</sequence>
<reference evidence="5 6" key="1">
    <citation type="submission" date="2016-10" db="EMBL/GenBank/DDBJ databases">
        <authorList>
            <person name="Varghese N."/>
            <person name="Submissions S."/>
        </authorList>
    </citation>
    <scope>NUCLEOTIDE SEQUENCE [LARGE SCALE GENOMIC DNA]</scope>
    <source>
        <strain evidence="5 6">LMG 18378</strain>
    </source>
</reference>
<evidence type="ECO:0000259" key="4">
    <source>
        <dbReference type="Pfam" id="PF07859"/>
    </source>
</evidence>
<dbReference type="Gene3D" id="3.40.50.1820">
    <property type="entry name" value="alpha/beta hydrolase"/>
    <property type="match status" value="1"/>
</dbReference>
<dbReference type="Proteomes" id="UP000183385">
    <property type="component" value="Unassembled WGS sequence"/>
</dbReference>
<keyword evidence="6" id="KW-1185">Reference proteome</keyword>
<evidence type="ECO:0000313" key="6">
    <source>
        <dbReference type="Proteomes" id="UP000183385"/>
    </source>
</evidence>
<dbReference type="SUPFAM" id="SSF53474">
    <property type="entry name" value="alpha/beta-Hydrolases"/>
    <property type="match status" value="1"/>
</dbReference>
<name>A0AAQ1R1A2_9PSED</name>
<feature type="domain" description="Alpha/beta hydrolase fold-3" evidence="4">
    <location>
        <begin position="77"/>
        <end position="284"/>
    </location>
</feature>
<evidence type="ECO:0000256" key="3">
    <source>
        <dbReference type="PROSITE-ProRule" id="PRU10038"/>
    </source>
</evidence>
<comment type="caution">
    <text evidence="5">The sequence shown here is derived from an EMBL/GenBank/DDBJ whole genome shotgun (WGS) entry which is preliminary data.</text>
</comment>
<protein>
    <submittedName>
        <fullName evidence="5">Acetyl esterase</fullName>
    </submittedName>
</protein>
<dbReference type="InterPro" id="IPR050300">
    <property type="entry name" value="GDXG_lipolytic_enzyme"/>
</dbReference>
<evidence type="ECO:0000313" key="5">
    <source>
        <dbReference type="EMBL" id="SFD93096.1"/>
    </source>
</evidence>
<dbReference type="InterPro" id="IPR033140">
    <property type="entry name" value="Lipase_GDXG_put_SER_AS"/>
</dbReference>
<dbReference type="PANTHER" id="PTHR48081">
    <property type="entry name" value="AB HYDROLASE SUPERFAMILY PROTEIN C4A8.06C"/>
    <property type="match status" value="1"/>
</dbReference>
<proteinExistence type="inferred from homology"/>
<dbReference type="GO" id="GO:0016787">
    <property type="term" value="F:hydrolase activity"/>
    <property type="evidence" value="ECO:0007669"/>
    <property type="project" value="UniProtKB-KW"/>
</dbReference>
<evidence type="ECO:0000256" key="1">
    <source>
        <dbReference type="ARBA" id="ARBA00010515"/>
    </source>
</evidence>
<dbReference type="PANTHER" id="PTHR48081:SF8">
    <property type="entry name" value="ALPHA_BETA HYDROLASE FOLD-3 DOMAIN-CONTAINING PROTEIN-RELATED"/>
    <property type="match status" value="1"/>
</dbReference>
<dbReference type="PROSITE" id="PS01174">
    <property type="entry name" value="LIPASE_GDXG_SER"/>
    <property type="match status" value="1"/>
</dbReference>
<dbReference type="InterPro" id="IPR013094">
    <property type="entry name" value="AB_hydrolase_3"/>
</dbReference>
<feature type="active site" evidence="3">
    <location>
        <position position="155"/>
    </location>
</feature>
<evidence type="ECO:0000256" key="2">
    <source>
        <dbReference type="ARBA" id="ARBA00022801"/>
    </source>
</evidence>
<accession>A0AAQ1R1A2</accession>
<gene>
    <name evidence="5" type="ORF">SAMN05216577_14734</name>
</gene>
<organism evidence="5 6">
    <name type="scientific">Pseudomonas citronellolis</name>
    <dbReference type="NCBI Taxonomy" id="53408"/>
    <lineage>
        <taxon>Bacteria</taxon>
        <taxon>Pseudomonadati</taxon>
        <taxon>Pseudomonadota</taxon>
        <taxon>Gammaproteobacteria</taxon>
        <taxon>Pseudomonadales</taxon>
        <taxon>Pseudomonadaceae</taxon>
        <taxon>Pseudomonas</taxon>
    </lineage>
</organism>
<dbReference type="InterPro" id="IPR029058">
    <property type="entry name" value="AB_hydrolase_fold"/>
</dbReference>